<dbReference type="InterPro" id="IPR036291">
    <property type="entry name" value="NAD(P)-bd_dom_sf"/>
</dbReference>
<dbReference type="Gene3D" id="3.40.50.720">
    <property type="entry name" value="NAD(P)-binding Rossmann-like Domain"/>
    <property type="match status" value="1"/>
</dbReference>
<comment type="caution">
    <text evidence="3">The sequence shown here is derived from an EMBL/GenBank/DDBJ whole genome shotgun (WGS) entry which is preliminary data.</text>
</comment>
<protein>
    <recommendedName>
        <fullName evidence="2">NAD-dependent epimerase/dehydratase domain-containing protein</fullName>
    </recommendedName>
</protein>
<sequence length="371" mass="41704">MATELRPRPLRKPLYDSERAEPRATVCVTGATGYIAGPVIARLLAAGHTVHAACRDPANEAKTGHLKALPGAGERLRLFAATLEAEASYDEAVAGCKYVVHLASVVRMMAPKGRERELIIDPSVHGVTNVLGSVNRTPSVEKVVMASSVAAVVGDHWERGRDHVYTEEDWNTTCRDDYLPYHQSKLLSEKKAWELAESQQRWKLIVLQPCLVCGPPLGNNKCESVGFMRRLLNGWFGGCMPNPTYCVVDLDDVAAALTLAMVTKHAKGRYLITQQSFTLRQYVALIRQKWGDFRLPWFPVPYWVVWLQSLFHPELDMNLLHAIWGKVPKFDNSKSKRDLGLTYTEIKVSIDDMVEALIRLGIVKDFRKKRR</sequence>
<keyword evidence="1" id="KW-0560">Oxidoreductase</keyword>
<dbReference type="PANTHER" id="PTHR10366:SF852">
    <property type="entry name" value="CINNAMOYL-COA REDUCTASE CAD2"/>
    <property type="match status" value="1"/>
</dbReference>
<proteinExistence type="predicted"/>
<gene>
    <name evidence="3" type="ORF">OSTQU699_LOCUS7655</name>
</gene>
<evidence type="ECO:0000313" key="4">
    <source>
        <dbReference type="Proteomes" id="UP000708148"/>
    </source>
</evidence>
<feature type="domain" description="NAD-dependent epimerase/dehydratase" evidence="2">
    <location>
        <begin position="26"/>
        <end position="262"/>
    </location>
</feature>
<dbReference type="Proteomes" id="UP000708148">
    <property type="component" value="Unassembled WGS sequence"/>
</dbReference>
<keyword evidence="4" id="KW-1185">Reference proteome</keyword>
<dbReference type="OrthoDB" id="2735536at2759"/>
<evidence type="ECO:0000256" key="1">
    <source>
        <dbReference type="ARBA" id="ARBA00023002"/>
    </source>
</evidence>
<dbReference type="Pfam" id="PF01370">
    <property type="entry name" value="Epimerase"/>
    <property type="match status" value="1"/>
</dbReference>
<evidence type="ECO:0000313" key="3">
    <source>
        <dbReference type="EMBL" id="CAD7702298.1"/>
    </source>
</evidence>
<dbReference type="InterPro" id="IPR050425">
    <property type="entry name" value="NAD(P)_dehydrat-like"/>
</dbReference>
<name>A0A8S1J3N4_9CHLO</name>
<organism evidence="3 4">
    <name type="scientific">Ostreobium quekettii</name>
    <dbReference type="NCBI Taxonomy" id="121088"/>
    <lineage>
        <taxon>Eukaryota</taxon>
        <taxon>Viridiplantae</taxon>
        <taxon>Chlorophyta</taxon>
        <taxon>core chlorophytes</taxon>
        <taxon>Ulvophyceae</taxon>
        <taxon>TCBD clade</taxon>
        <taxon>Bryopsidales</taxon>
        <taxon>Ostreobineae</taxon>
        <taxon>Ostreobiaceae</taxon>
        <taxon>Ostreobium</taxon>
    </lineage>
</organism>
<dbReference type="GO" id="GO:0016616">
    <property type="term" value="F:oxidoreductase activity, acting on the CH-OH group of donors, NAD or NADP as acceptor"/>
    <property type="evidence" value="ECO:0007669"/>
    <property type="project" value="TreeGrafter"/>
</dbReference>
<accession>A0A8S1J3N4</accession>
<dbReference type="FunFam" id="3.40.50.720:FF:000336">
    <property type="entry name" value="Aldehyde reductase"/>
    <property type="match status" value="1"/>
</dbReference>
<reference evidence="3" key="1">
    <citation type="submission" date="2020-12" db="EMBL/GenBank/DDBJ databases">
        <authorList>
            <person name="Iha C."/>
        </authorList>
    </citation>
    <scope>NUCLEOTIDE SEQUENCE</scope>
</reference>
<evidence type="ECO:0000259" key="2">
    <source>
        <dbReference type="Pfam" id="PF01370"/>
    </source>
</evidence>
<dbReference type="EMBL" id="CAJHUC010001776">
    <property type="protein sequence ID" value="CAD7702298.1"/>
    <property type="molecule type" value="Genomic_DNA"/>
</dbReference>
<dbReference type="PANTHER" id="PTHR10366">
    <property type="entry name" value="NAD DEPENDENT EPIMERASE/DEHYDRATASE"/>
    <property type="match status" value="1"/>
</dbReference>
<dbReference type="InterPro" id="IPR001509">
    <property type="entry name" value="Epimerase_deHydtase"/>
</dbReference>
<dbReference type="AlphaFoldDB" id="A0A8S1J3N4"/>
<dbReference type="SUPFAM" id="SSF51735">
    <property type="entry name" value="NAD(P)-binding Rossmann-fold domains"/>
    <property type="match status" value="1"/>
</dbReference>